<evidence type="ECO:0000259" key="1">
    <source>
        <dbReference type="Pfam" id="PF14529"/>
    </source>
</evidence>
<dbReference type="Proteomes" id="UP000000305">
    <property type="component" value="Unassembled WGS sequence"/>
</dbReference>
<dbReference type="InterPro" id="IPR005135">
    <property type="entry name" value="Endo/exonuclease/phosphatase"/>
</dbReference>
<dbReference type="InterPro" id="IPR036691">
    <property type="entry name" value="Endo/exonu/phosph_ase_sf"/>
</dbReference>
<dbReference type="InParanoid" id="E9HJH8"/>
<protein>
    <recommendedName>
        <fullName evidence="1">Endonuclease/exonuclease/phosphatase domain-containing protein</fullName>
    </recommendedName>
</protein>
<dbReference type="HOGENOM" id="CLU_1588163_0_0_1"/>
<reference evidence="2 3" key="1">
    <citation type="journal article" date="2011" name="Science">
        <title>The ecoresponsive genome of Daphnia pulex.</title>
        <authorList>
            <person name="Colbourne J.K."/>
            <person name="Pfrender M.E."/>
            <person name="Gilbert D."/>
            <person name="Thomas W.K."/>
            <person name="Tucker A."/>
            <person name="Oakley T.H."/>
            <person name="Tokishita S."/>
            <person name="Aerts A."/>
            <person name="Arnold G.J."/>
            <person name="Basu M.K."/>
            <person name="Bauer D.J."/>
            <person name="Caceres C.E."/>
            <person name="Carmel L."/>
            <person name="Casola C."/>
            <person name="Choi J.H."/>
            <person name="Detter J.C."/>
            <person name="Dong Q."/>
            <person name="Dusheyko S."/>
            <person name="Eads B.D."/>
            <person name="Frohlich T."/>
            <person name="Geiler-Samerotte K.A."/>
            <person name="Gerlach D."/>
            <person name="Hatcher P."/>
            <person name="Jogdeo S."/>
            <person name="Krijgsveld J."/>
            <person name="Kriventseva E.V."/>
            <person name="Kultz D."/>
            <person name="Laforsch C."/>
            <person name="Lindquist E."/>
            <person name="Lopez J."/>
            <person name="Manak J.R."/>
            <person name="Muller J."/>
            <person name="Pangilinan J."/>
            <person name="Patwardhan R.P."/>
            <person name="Pitluck S."/>
            <person name="Pritham E.J."/>
            <person name="Rechtsteiner A."/>
            <person name="Rho M."/>
            <person name="Rogozin I.B."/>
            <person name="Sakarya O."/>
            <person name="Salamov A."/>
            <person name="Schaack S."/>
            <person name="Shapiro H."/>
            <person name="Shiga Y."/>
            <person name="Skalitzky C."/>
            <person name="Smith Z."/>
            <person name="Souvorov A."/>
            <person name="Sung W."/>
            <person name="Tang Z."/>
            <person name="Tsuchiya D."/>
            <person name="Tu H."/>
            <person name="Vos H."/>
            <person name="Wang M."/>
            <person name="Wolf Y.I."/>
            <person name="Yamagata H."/>
            <person name="Yamada T."/>
            <person name="Ye Y."/>
            <person name="Shaw J.R."/>
            <person name="Andrews J."/>
            <person name="Crease T.J."/>
            <person name="Tang H."/>
            <person name="Lucas S.M."/>
            <person name="Robertson H.M."/>
            <person name="Bork P."/>
            <person name="Koonin E.V."/>
            <person name="Zdobnov E.M."/>
            <person name="Grigoriev I.V."/>
            <person name="Lynch M."/>
            <person name="Boore J.L."/>
        </authorList>
    </citation>
    <scope>NUCLEOTIDE SEQUENCE [LARGE SCALE GENOMIC DNA]</scope>
</reference>
<organism evidence="2 3">
    <name type="scientific">Daphnia pulex</name>
    <name type="common">Water flea</name>
    <dbReference type="NCBI Taxonomy" id="6669"/>
    <lineage>
        <taxon>Eukaryota</taxon>
        <taxon>Metazoa</taxon>
        <taxon>Ecdysozoa</taxon>
        <taxon>Arthropoda</taxon>
        <taxon>Crustacea</taxon>
        <taxon>Branchiopoda</taxon>
        <taxon>Diplostraca</taxon>
        <taxon>Cladocera</taxon>
        <taxon>Anomopoda</taxon>
        <taxon>Daphniidae</taxon>
        <taxon>Daphnia</taxon>
    </lineage>
</organism>
<evidence type="ECO:0000313" key="3">
    <source>
        <dbReference type="Proteomes" id="UP000000305"/>
    </source>
</evidence>
<dbReference type="Pfam" id="PF14529">
    <property type="entry name" value="Exo_endo_phos_2"/>
    <property type="match status" value="1"/>
</dbReference>
<dbReference type="EMBL" id="GL732662">
    <property type="protein sequence ID" value="EFX68128.1"/>
    <property type="molecule type" value="Genomic_DNA"/>
</dbReference>
<evidence type="ECO:0000313" key="2">
    <source>
        <dbReference type="EMBL" id="EFX68128.1"/>
    </source>
</evidence>
<dbReference type="SUPFAM" id="SSF56219">
    <property type="entry name" value="DNase I-like"/>
    <property type="match status" value="1"/>
</dbReference>
<dbReference type="AlphaFoldDB" id="E9HJH8"/>
<keyword evidence="3" id="KW-1185">Reference proteome</keyword>
<dbReference type="KEGG" id="dpx:DAPPUDRAFT_330411"/>
<proteinExistence type="predicted"/>
<gene>
    <name evidence="2" type="ORF">DAPPUDRAFT_330411</name>
</gene>
<dbReference type="Gene3D" id="3.60.10.10">
    <property type="entry name" value="Endonuclease/exonuclease/phosphatase"/>
    <property type="match status" value="1"/>
</dbReference>
<dbReference type="OrthoDB" id="7697131at2759"/>
<dbReference type="PANTHER" id="PTHR33273">
    <property type="entry name" value="DOMAIN-CONTAINING PROTEIN, PUTATIVE-RELATED"/>
    <property type="match status" value="1"/>
</dbReference>
<name>E9HJH8_DAPPU</name>
<feature type="domain" description="Endonuclease/exonuclease/phosphatase" evidence="1">
    <location>
        <begin position="38"/>
        <end position="147"/>
    </location>
</feature>
<accession>E9HJH8</accession>
<dbReference type="GO" id="GO:0003824">
    <property type="term" value="F:catalytic activity"/>
    <property type="evidence" value="ECO:0007669"/>
    <property type="project" value="InterPro"/>
</dbReference>
<sequence length="168" mass="18564">MFGTAIIAKSCLNGTLITSLSHNCITAITIPTPKALFHLIAMYARPSVPSPFSALSLLLLNHPYLFPNIIIGLDSNAKHPLWNSRFEDKKGQELTNILSRLPLSVANRPISKLSSIPSNTTFIDITLTGDNISFSQWSFLDYQSLSDLTPHHLHDLTQLLPITELSQT</sequence>
<dbReference type="PANTHER" id="PTHR33273:SF2">
    <property type="entry name" value="ENDONUCLEASE_EXONUCLEASE_PHOSPHATASE DOMAIN-CONTAINING PROTEIN"/>
    <property type="match status" value="1"/>
</dbReference>
<dbReference type="PhylomeDB" id="E9HJH8"/>